<gene>
    <name evidence="5" type="ORF">GWK16_14500</name>
</gene>
<evidence type="ECO:0000256" key="3">
    <source>
        <dbReference type="PROSITE-ProRule" id="PRU00339"/>
    </source>
</evidence>
<dbReference type="PANTHER" id="PTHR44858:SF1">
    <property type="entry name" value="UDP-N-ACETYLGLUCOSAMINE--PEPTIDE N-ACETYLGLUCOSAMINYLTRANSFERASE SPINDLY-RELATED"/>
    <property type="match status" value="1"/>
</dbReference>
<dbReference type="RefSeq" id="WP_170054672.1">
    <property type="nucleotide sequence ID" value="NZ_JABBKX010000004.1"/>
</dbReference>
<dbReference type="Pfam" id="PF13432">
    <property type="entry name" value="TPR_16"/>
    <property type="match status" value="2"/>
</dbReference>
<evidence type="ECO:0000313" key="5">
    <source>
        <dbReference type="EMBL" id="NMJ42455.1"/>
    </source>
</evidence>
<feature type="signal peptide" evidence="4">
    <location>
        <begin position="1"/>
        <end position="24"/>
    </location>
</feature>
<proteinExistence type="predicted"/>
<keyword evidence="4" id="KW-0732">Signal</keyword>
<dbReference type="InterPro" id="IPR019734">
    <property type="entry name" value="TPR_rpt"/>
</dbReference>
<dbReference type="InterPro" id="IPR050498">
    <property type="entry name" value="Ycf3"/>
</dbReference>
<organism evidence="5 6">
    <name type="scientific">Neoroseomonas marina</name>
    <dbReference type="NCBI Taxonomy" id="1232220"/>
    <lineage>
        <taxon>Bacteria</taxon>
        <taxon>Pseudomonadati</taxon>
        <taxon>Pseudomonadota</taxon>
        <taxon>Alphaproteobacteria</taxon>
        <taxon>Acetobacterales</taxon>
        <taxon>Acetobacteraceae</taxon>
        <taxon>Neoroseomonas</taxon>
    </lineage>
</organism>
<protein>
    <submittedName>
        <fullName evidence="5">Tetratricopeptide repeat protein</fullName>
    </submittedName>
</protein>
<dbReference type="InterPro" id="IPR011990">
    <property type="entry name" value="TPR-like_helical_dom_sf"/>
</dbReference>
<dbReference type="Gene3D" id="1.25.40.10">
    <property type="entry name" value="Tetratricopeptide repeat domain"/>
    <property type="match status" value="1"/>
</dbReference>
<dbReference type="EMBL" id="JABBKX010000004">
    <property type="protein sequence ID" value="NMJ42455.1"/>
    <property type="molecule type" value="Genomic_DNA"/>
</dbReference>
<sequence>MRHAFLLLSLVAFGGLSQGAAAQAAPDPLMAACERRGGETATQAIMACGGVIRARGTTEAQRARAHGLRALARLDAGDRSGLVEEDLDAAVRLGDRSVPVFLEHAARKMNSSLTSDVDAALRDFDAVLGLEPLNSVALMGRATIRTRRGEMEAARADLNAAVDGAPADPAPRFTRGVLLSSLGETVAARQDLDEAIRLDPRFWQAYGARATEFLAIGDVRRALADYDTALRLHPRGGTGHLLTMRCAARHRAGDVQGAMRSCQEALEATGTRYAPTQLVLAGVALSRGDLAEASTRNDAALALAPGYRAALALRGRLRARQGNAAGATEDLASAGEPGLRQLVMFFGTDFAP</sequence>
<name>A0A848EGC5_9PROT</name>
<evidence type="ECO:0000256" key="1">
    <source>
        <dbReference type="ARBA" id="ARBA00022737"/>
    </source>
</evidence>
<evidence type="ECO:0000313" key="6">
    <source>
        <dbReference type="Proteomes" id="UP000548582"/>
    </source>
</evidence>
<comment type="caution">
    <text evidence="5">The sequence shown here is derived from an EMBL/GenBank/DDBJ whole genome shotgun (WGS) entry which is preliminary data.</text>
</comment>
<dbReference type="AlphaFoldDB" id="A0A848EGC5"/>
<evidence type="ECO:0000256" key="4">
    <source>
        <dbReference type="SAM" id="SignalP"/>
    </source>
</evidence>
<keyword evidence="6" id="KW-1185">Reference proteome</keyword>
<feature type="repeat" description="TPR" evidence="3">
    <location>
        <begin position="203"/>
        <end position="236"/>
    </location>
</feature>
<evidence type="ECO:0000256" key="2">
    <source>
        <dbReference type="ARBA" id="ARBA00022803"/>
    </source>
</evidence>
<keyword evidence="2 3" id="KW-0802">TPR repeat</keyword>
<accession>A0A848EGC5</accession>
<reference evidence="5 6" key="1">
    <citation type="submission" date="2020-03" db="EMBL/GenBank/DDBJ databases">
        <authorList>
            <person name="Sun Q."/>
        </authorList>
    </citation>
    <scope>NUCLEOTIDE SEQUENCE [LARGE SCALE GENOMIC DNA]</scope>
    <source>
        <strain evidence="5 6">JC162</strain>
    </source>
</reference>
<feature type="chain" id="PRO_5032445722" evidence="4">
    <location>
        <begin position="25"/>
        <end position="352"/>
    </location>
</feature>
<dbReference type="PROSITE" id="PS50005">
    <property type="entry name" value="TPR"/>
    <property type="match status" value="1"/>
</dbReference>
<keyword evidence="1" id="KW-0677">Repeat</keyword>
<dbReference type="SUPFAM" id="SSF48452">
    <property type="entry name" value="TPR-like"/>
    <property type="match status" value="1"/>
</dbReference>
<dbReference type="SMART" id="SM00028">
    <property type="entry name" value="TPR"/>
    <property type="match status" value="3"/>
</dbReference>
<dbReference type="Proteomes" id="UP000548582">
    <property type="component" value="Unassembled WGS sequence"/>
</dbReference>
<dbReference type="PANTHER" id="PTHR44858">
    <property type="entry name" value="TETRATRICOPEPTIDE REPEAT PROTEIN 6"/>
    <property type="match status" value="1"/>
</dbReference>